<dbReference type="InParanoid" id="B0CU32"/>
<evidence type="ECO:0000313" key="1">
    <source>
        <dbReference type="EMBL" id="EDR14024.1"/>
    </source>
</evidence>
<dbReference type="Proteomes" id="UP000001194">
    <property type="component" value="Unassembled WGS sequence"/>
</dbReference>
<proteinExistence type="predicted"/>
<keyword evidence="2" id="KW-1185">Reference proteome</keyword>
<organism evidence="2">
    <name type="scientific">Laccaria bicolor (strain S238N-H82 / ATCC MYA-4686)</name>
    <name type="common">Bicoloured deceiver</name>
    <name type="synonym">Laccaria laccata var. bicolor</name>
    <dbReference type="NCBI Taxonomy" id="486041"/>
    <lineage>
        <taxon>Eukaryota</taxon>
        <taxon>Fungi</taxon>
        <taxon>Dikarya</taxon>
        <taxon>Basidiomycota</taxon>
        <taxon>Agaricomycotina</taxon>
        <taxon>Agaricomycetes</taxon>
        <taxon>Agaricomycetidae</taxon>
        <taxon>Agaricales</taxon>
        <taxon>Agaricineae</taxon>
        <taxon>Hydnangiaceae</taxon>
        <taxon>Laccaria</taxon>
    </lineage>
</organism>
<dbReference type="RefSeq" id="XP_001874583.1">
    <property type="nucleotide sequence ID" value="XM_001874548.1"/>
</dbReference>
<dbReference type="EMBL" id="DS547092">
    <property type="protein sequence ID" value="EDR14024.1"/>
    <property type="molecule type" value="Genomic_DNA"/>
</dbReference>
<reference evidence="1 2" key="1">
    <citation type="journal article" date="2008" name="Nature">
        <title>The genome of Laccaria bicolor provides insights into mycorrhizal symbiosis.</title>
        <authorList>
            <person name="Martin F."/>
            <person name="Aerts A."/>
            <person name="Ahren D."/>
            <person name="Brun A."/>
            <person name="Danchin E.G.J."/>
            <person name="Duchaussoy F."/>
            <person name="Gibon J."/>
            <person name="Kohler A."/>
            <person name="Lindquist E."/>
            <person name="Pereda V."/>
            <person name="Salamov A."/>
            <person name="Shapiro H.J."/>
            <person name="Wuyts J."/>
            <person name="Blaudez D."/>
            <person name="Buee M."/>
            <person name="Brokstein P."/>
            <person name="Canbaeck B."/>
            <person name="Cohen D."/>
            <person name="Courty P.E."/>
            <person name="Coutinho P.M."/>
            <person name="Delaruelle C."/>
            <person name="Detter J.C."/>
            <person name="Deveau A."/>
            <person name="DiFazio S."/>
            <person name="Duplessis S."/>
            <person name="Fraissinet-Tachet L."/>
            <person name="Lucic E."/>
            <person name="Frey-Klett P."/>
            <person name="Fourrey C."/>
            <person name="Feussner I."/>
            <person name="Gay G."/>
            <person name="Grimwood J."/>
            <person name="Hoegger P.J."/>
            <person name="Jain P."/>
            <person name="Kilaru S."/>
            <person name="Labbe J."/>
            <person name="Lin Y.C."/>
            <person name="Legue V."/>
            <person name="Le Tacon F."/>
            <person name="Marmeisse R."/>
            <person name="Melayah D."/>
            <person name="Montanini B."/>
            <person name="Muratet M."/>
            <person name="Nehls U."/>
            <person name="Niculita-Hirzel H."/>
            <person name="Oudot-Le Secq M.P."/>
            <person name="Peter M."/>
            <person name="Quesneville H."/>
            <person name="Rajashekar B."/>
            <person name="Reich M."/>
            <person name="Rouhier N."/>
            <person name="Schmutz J."/>
            <person name="Yin T."/>
            <person name="Chalot M."/>
            <person name="Henrissat B."/>
            <person name="Kuees U."/>
            <person name="Lucas S."/>
            <person name="Van de Peer Y."/>
            <person name="Podila G.K."/>
            <person name="Polle A."/>
            <person name="Pukkila P.J."/>
            <person name="Richardson P.M."/>
            <person name="Rouze P."/>
            <person name="Sanders I.R."/>
            <person name="Stajich J.E."/>
            <person name="Tunlid A."/>
            <person name="Tuskan G."/>
            <person name="Grigoriev I.V."/>
        </authorList>
    </citation>
    <scope>NUCLEOTIDE SEQUENCE [LARGE SCALE GENOMIC DNA]</scope>
    <source>
        <strain evidence="2">S238N-H82 / ATCC MYA-4686</strain>
    </source>
</reference>
<sequence length="407" mass="45848">MWCYCSLISTKQVRLHTPKGVLVQSLHVCHIGLYTQFKEFRNSRFRPSTPRSDSREADKVSVTSANVTSRESCSRACSCSIVLTPIAQLPRPSPNFLVHRPTSSSIAQLPRPSSSCLATNMVNDNLIVGRFNKDTRPAFESLLAGTEREIVRLEQIAIQTRTSINRYSIISSLPSEMLSEIFVLCCQPKYNAIRGVDSQETCPLRLSAVCKAWRDLAWSMSPLWSVIILIKPEPHALHLEEILASWIKRAGNQALSICYEAQSTSLLERLTQETSKWMNVSISLASESLSMIKNCKCFPLLQHLSIHVRAHSPRPDFLGGFLHGFEYLDIFNAASLPKITHLHVPKYLSCFEPNLMWSQLRMFSADTIGHEGLCKILDFARSLEVFNANSIEAHFSYKPLTVIHSNL</sequence>
<accession>B0CU32</accession>
<protein>
    <submittedName>
        <fullName evidence="1">Predicted protein</fullName>
    </submittedName>
</protein>
<name>B0CU32_LACBS</name>
<dbReference type="Gene3D" id="1.20.1280.50">
    <property type="match status" value="1"/>
</dbReference>
<dbReference type="KEGG" id="lbc:LACBIDRAFT_321767"/>
<dbReference type="OrthoDB" id="2269034at2759"/>
<evidence type="ECO:0000313" key="2">
    <source>
        <dbReference type="Proteomes" id="UP000001194"/>
    </source>
</evidence>
<dbReference type="HOGENOM" id="CLU_676269_0_0_1"/>
<dbReference type="GeneID" id="6070058"/>
<gene>
    <name evidence="1" type="ORF">LACBIDRAFT_321767</name>
</gene>
<dbReference type="AlphaFoldDB" id="B0CU32"/>